<dbReference type="AlphaFoldDB" id="A0AAQ3QAG3"/>
<reference evidence="2 3" key="1">
    <citation type="submission" date="2023-10" db="EMBL/GenBank/DDBJ databases">
        <title>Chromosome-scale genome assembly provides insights into flower coloration mechanisms of Canna indica.</title>
        <authorList>
            <person name="Li C."/>
        </authorList>
    </citation>
    <scope>NUCLEOTIDE SEQUENCE [LARGE SCALE GENOMIC DNA]</scope>
    <source>
        <tissue evidence="2">Flower</tissue>
    </source>
</reference>
<dbReference type="EMBL" id="CP136893">
    <property type="protein sequence ID" value="WOL03599.1"/>
    <property type="molecule type" value="Genomic_DNA"/>
</dbReference>
<feature type="region of interest" description="Disordered" evidence="1">
    <location>
        <begin position="81"/>
        <end position="104"/>
    </location>
</feature>
<evidence type="ECO:0000313" key="2">
    <source>
        <dbReference type="EMBL" id="WOL03599.1"/>
    </source>
</evidence>
<keyword evidence="3" id="KW-1185">Reference proteome</keyword>
<accession>A0AAQ3QAG3</accession>
<dbReference type="Proteomes" id="UP001327560">
    <property type="component" value="Chromosome 4"/>
</dbReference>
<protein>
    <submittedName>
        <fullName evidence="2">Uncharacterized protein</fullName>
    </submittedName>
</protein>
<feature type="compositionally biased region" description="Low complexity" evidence="1">
    <location>
        <begin position="88"/>
        <end position="98"/>
    </location>
</feature>
<proteinExistence type="predicted"/>
<name>A0AAQ3QAG3_9LILI</name>
<evidence type="ECO:0000256" key="1">
    <source>
        <dbReference type="SAM" id="MobiDB-lite"/>
    </source>
</evidence>
<evidence type="ECO:0000313" key="3">
    <source>
        <dbReference type="Proteomes" id="UP001327560"/>
    </source>
</evidence>
<organism evidence="2 3">
    <name type="scientific">Canna indica</name>
    <name type="common">Indian-shot</name>
    <dbReference type="NCBI Taxonomy" id="4628"/>
    <lineage>
        <taxon>Eukaryota</taxon>
        <taxon>Viridiplantae</taxon>
        <taxon>Streptophyta</taxon>
        <taxon>Embryophyta</taxon>
        <taxon>Tracheophyta</taxon>
        <taxon>Spermatophyta</taxon>
        <taxon>Magnoliopsida</taxon>
        <taxon>Liliopsida</taxon>
        <taxon>Zingiberales</taxon>
        <taxon>Cannaceae</taxon>
        <taxon>Canna</taxon>
    </lineage>
</organism>
<sequence>MISQWMSGNTYASSGLPVISSKNKVNRQHLEMNHANGRSSFAQIEVDEVAKSGKILSQVDIDVMIRREVEEARRRAKLAEMRAEATEGRAGAAEGRAGQLRELN</sequence>
<gene>
    <name evidence="2" type="ORF">Cni_G12319</name>
</gene>